<evidence type="ECO:0000256" key="2">
    <source>
        <dbReference type="ARBA" id="ARBA00007397"/>
    </source>
</evidence>
<dbReference type="InterPro" id="IPR001356">
    <property type="entry name" value="HD"/>
</dbReference>
<keyword evidence="4 6" id="KW-0371">Homeobox</keyword>
<reference evidence="10" key="1">
    <citation type="submission" date="2020-11" db="EMBL/GenBank/DDBJ databases">
        <authorList>
            <person name="Tran Van P."/>
        </authorList>
    </citation>
    <scope>NUCLEOTIDE SEQUENCE</scope>
</reference>
<dbReference type="Gene3D" id="1.10.10.60">
    <property type="entry name" value="Homeodomain-like"/>
    <property type="match status" value="1"/>
</dbReference>
<evidence type="ECO:0000313" key="10">
    <source>
        <dbReference type="EMBL" id="CAD7659417.1"/>
    </source>
</evidence>
<dbReference type="InterPro" id="IPR050877">
    <property type="entry name" value="EMX-VAX-Noto_Homeobox_TFs"/>
</dbReference>
<name>A0A7R9QVI3_9ACAR</name>
<sequence length="308" mass="34130">MMPCVTRDQTVIVNNRHKLLNGLTTQQKPKHSFSIDALVGSGGSDSCGAPKDGSSSRHSSTPSPASDRKSLSPPVSHVLPSSPSKSSAFASPAHPIPTSDLLRFMSGYGSAPTHVSTAPHFAAASHQPSHHPHHPSPHPGPHHPTHPMALHMINSMSRSNHIAPDFYNSSVNLNPAFGHWSPYMRHSQLLPPMHGYDPNTVPNFLLGPFRKPKRIRTAFSPSQLLRLEEVFEKNQYVVGSERKQLARDLNLSETQIKVWFQNRRTKHKRVKHEEDIKGNGIPNGRKSHDSSEMVSTDDEDEDIDPTHY</sequence>
<dbReference type="PROSITE" id="PS00027">
    <property type="entry name" value="HOMEOBOX_1"/>
    <property type="match status" value="1"/>
</dbReference>
<accession>A0A7R9QVI3</accession>
<dbReference type="AlphaFoldDB" id="A0A7R9QVI3"/>
<dbReference type="OrthoDB" id="6159439at2759"/>
<proteinExistence type="inferred from homology"/>
<dbReference type="PROSITE" id="PS50071">
    <property type="entry name" value="HOMEOBOX_2"/>
    <property type="match status" value="1"/>
</dbReference>
<feature type="compositionally biased region" description="Acidic residues" evidence="8">
    <location>
        <begin position="295"/>
        <end position="308"/>
    </location>
</feature>
<evidence type="ECO:0000256" key="7">
    <source>
        <dbReference type="RuleBase" id="RU000682"/>
    </source>
</evidence>
<dbReference type="EMBL" id="CAJPVJ010017338">
    <property type="protein sequence ID" value="CAG2176579.1"/>
    <property type="molecule type" value="Genomic_DNA"/>
</dbReference>
<feature type="domain" description="Homeobox" evidence="9">
    <location>
        <begin position="210"/>
        <end position="270"/>
    </location>
</feature>
<dbReference type="PANTHER" id="PTHR24339">
    <property type="entry name" value="HOMEOBOX PROTEIN EMX-RELATED"/>
    <property type="match status" value="1"/>
</dbReference>
<evidence type="ECO:0000256" key="8">
    <source>
        <dbReference type="SAM" id="MobiDB-lite"/>
    </source>
</evidence>
<dbReference type="GO" id="GO:0005634">
    <property type="term" value="C:nucleus"/>
    <property type="evidence" value="ECO:0007669"/>
    <property type="project" value="UniProtKB-SubCell"/>
</dbReference>
<dbReference type="CDD" id="cd00086">
    <property type="entry name" value="homeodomain"/>
    <property type="match status" value="1"/>
</dbReference>
<dbReference type="GO" id="GO:0000978">
    <property type="term" value="F:RNA polymerase II cis-regulatory region sequence-specific DNA binding"/>
    <property type="evidence" value="ECO:0007669"/>
    <property type="project" value="TreeGrafter"/>
</dbReference>
<evidence type="ECO:0000256" key="3">
    <source>
        <dbReference type="ARBA" id="ARBA00023125"/>
    </source>
</evidence>
<feature type="region of interest" description="Disordered" evidence="8">
    <location>
        <begin position="121"/>
        <end position="148"/>
    </location>
</feature>
<dbReference type="GO" id="GO:0030182">
    <property type="term" value="P:neuron differentiation"/>
    <property type="evidence" value="ECO:0007669"/>
    <property type="project" value="TreeGrafter"/>
</dbReference>
<evidence type="ECO:0000313" key="11">
    <source>
        <dbReference type="Proteomes" id="UP000728032"/>
    </source>
</evidence>
<feature type="compositionally biased region" description="Basic residues" evidence="8">
    <location>
        <begin position="128"/>
        <end position="145"/>
    </location>
</feature>
<dbReference type="Proteomes" id="UP000728032">
    <property type="component" value="Unassembled WGS sequence"/>
</dbReference>
<dbReference type="Pfam" id="PF00046">
    <property type="entry name" value="Homeodomain"/>
    <property type="match status" value="1"/>
</dbReference>
<dbReference type="SUPFAM" id="SSF46689">
    <property type="entry name" value="Homeodomain-like"/>
    <property type="match status" value="1"/>
</dbReference>
<evidence type="ECO:0000256" key="4">
    <source>
        <dbReference type="ARBA" id="ARBA00023155"/>
    </source>
</evidence>
<dbReference type="PANTHER" id="PTHR24339:SF28">
    <property type="entry name" value="E5-RELATED"/>
    <property type="match status" value="1"/>
</dbReference>
<dbReference type="PRINTS" id="PR00024">
    <property type="entry name" value="HOMEOBOX"/>
</dbReference>
<protein>
    <recommendedName>
        <fullName evidence="9">Homeobox domain-containing protein</fullName>
    </recommendedName>
</protein>
<comment type="similarity">
    <text evidence="2">Belongs to the EMX homeobox family.</text>
</comment>
<evidence type="ECO:0000259" key="9">
    <source>
        <dbReference type="PROSITE" id="PS50071"/>
    </source>
</evidence>
<feature type="region of interest" description="Disordered" evidence="8">
    <location>
        <begin position="267"/>
        <end position="308"/>
    </location>
</feature>
<feature type="compositionally biased region" description="Low complexity" evidence="8">
    <location>
        <begin position="56"/>
        <end position="92"/>
    </location>
</feature>
<comment type="subcellular location">
    <subcellularLocation>
        <location evidence="1 6 7">Nucleus</location>
    </subcellularLocation>
</comment>
<dbReference type="InterPro" id="IPR017970">
    <property type="entry name" value="Homeobox_CS"/>
</dbReference>
<organism evidence="10">
    <name type="scientific">Oppiella nova</name>
    <dbReference type="NCBI Taxonomy" id="334625"/>
    <lineage>
        <taxon>Eukaryota</taxon>
        <taxon>Metazoa</taxon>
        <taxon>Ecdysozoa</taxon>
        <taxon>Arthropoda</taxon>
        <taxon>Chelicerata</taxon>
        <taxon>Arachnida</taxon>
        <taxon>Acari</taxon>
        <taxon>Acariformes</taxon>
        <taxon>Sarcoptiformes</taxon>
        <taxon>Oribatida</taxon>
        <taxon>Brachypylina</taxon>
        <taxon>Oppioidea</taxon>
        <taxon>Oppiidae</taxon>
        <taxon>Oppiella</taxon>
    </lineage>
</organism>
<evidence type="ECO:0000256" key="6">
    <source>
        <dbReference type="PROSITE-ProRule" id="PRU00108"/>
    </source>
</evidence>
<dbReference type="InterPro" id="IPR009057">
    <property type="entry name" value="Homeodomain-like_sf"/>
</dbReference>
<evidence type="ECO:0000256" key="1">
    <source>
        <dbReference type="ARBA" id="ARBA00004123"/>
    </source>
</evidence>
<gene>
    <name evidence="10" type="ORF">ONB1V03_LOCUS16013</name>
</gene>
<dbReference type="FunFam" id="1.10.10.60:FF:000081">
    <property type="entry name" value="Empty spiracles homeobox 2"/>
    <property type="match status" value="1"/>
</dbReference>
<keyword evidence="11" id="KW-1185">Reference proteome</keyword>
<dbReference type="GO" id="GO:0007420">
    <property type="term" value="P:brain development"/>
    <property type="evidence" value="ECO:0007669"/>
    <property type="project" value="TreeGrafter"/>
</dbReference>
<evidence type="ECO:0000256" key="5">
    <source>
        <dbReference type="ARBA" id="ARBA00023242"/>
    </source>
</evidence>
<feature type="DNA-binding region" description="Homeobox" evidence="6">
    <location>
        <begin position="212"/>
        <end position="271"/>
    </location>
</feature>
<keyword evidence="5 6" id="KW-0539">Nucleus</keyword>
<dbReference type="InterPro" id="IPR020479">
    <property type="entry name" value="HD_metazoa"/>
</dbReference>
<feature type="region of interest" description="Disordered" evidence="8">
    <location>
        <begin position="44"/>
        <end position="92"/>
    </location>
</feature>
<dbReference type="SMART" id="SM00389">
    <property type="entry name" value="HOX"/>
    <property type="match status" value="1"/>
</dbReference>
<keyword evidence="3 6" id="KW-0238">DNA-binding</keyword>
<dbReference type="EMBL" id="OC932163">
    <property type="protein sequence ID" value="CAD7659417.1"/>
    <property type="molecule type" value="Genomic_DNA"/>
</dbReference>
<dbReference type="GO" id="GO:0000981">
    <property type="term" value="F:DNA-binding transcription factor activity, RNA polymerase II-specific"/>
    <property type="evidence" value="ECO:0007669"/>
    <property type="project" value="InterPro"/>
</dbReference>